<dbReference type="PANTHER" id="PTHR38111">
    <property type="entry name" value="ZN(2)-C6 FUNGAL-TYPE DOMAIN-CONTAINING PROTEIN-RELATED"/>
    <property type="match status" value="1"/>
</dbReference>
<dbReference type="CDD" id="cd00067">
    <property type="entry name" value="GAL4"/>
    <property type="match status" value="1"/>
</dbReference>
<dbReference type="GO" id="GO:0000981">
    <property type="term" value="F:DNA-binding transcription factor activity, RNA polymerase II-specific"/>
    <property type="evidence" value="ECO:0007669"/>
    <property type="project" value="InterPro"/>
</dbReference>
<dbReference type="InterPro" id="IPR001138">
    <property type="entry name" value="Zn2Cys6_DnaBD"/>
</dbReference>
<dbReference type="SMART" id="SM00066">
    <property type="entry name" value="GAL4"/>
    <property type="match status" value="1"/>
</dbReference>
<dbReference type="PROSITE" id="PS00463">
    <property type="entry name" value="ZN2_CY6_FUNGAL_1"/>
    <property type="match status" value="1"/>
</dbReference>
<evidence type="ECO:0000259" key="2">
    <source>
        <dbReference type="PROSITE" id="PS50048"/>
    </source>
</evidence>
<accession>A0A8H6KCQ5</accession>
<keyword evidence="1" id="KW-0539">Nucleus</keyword>
<proteinExistence type="predicted"/>
<organism evidence="3 4">
    <name type="scientific">Colletotrichum plurivorum</name>
    <dbReference type="NCBI Taxonomy" id="2175906"/>
    <lineage>
        <taxon>Eukaryota</taxon>
        <taxon>Fungi</taxon>
        <taxon>Dikarya</taxon>
        <taxon>Ascomycota</taxon>
        <taxon>Pezizomycotina</taxon>
        <taxon>Sordariomycetes</taxon>
        <taxon>Hypocreomycetidae</taxon>
        <taxon>Glomerellales</taxon>
        <taxon>Glomerellaceae</taxon>
        <taxon>Colletotrichum</taxon>
        <taxon>Colletotrichum orchidearum species complex</taxon>
    </lineage>
</organism>
<dbReference type="AlphaFoldDB" id="A0A8H6KCQ5"/>
<evidence type="ECO:0000313" key="3">
    <source>
        <dbReference type="EMBL" id="KAF6829194.1"/>
    </source>
</evidence>
<dbReference type="Pfam" id="PF00172">
    <property type="entry name" value="Zn_clus"/>
    <property type="match status" value="1"/>
</dbReference>
<protein>
    <recommendedName>
        <fullName evidence="2">Zn(2)-C6 fungal-type domain-containing protein</fullName>
    </recommendedName>
</protein>
<dbReference type="GO" id="GO:0008270">
    <property type="term" value="F:zinc ion binding"/>
    <property type="evidence" value="ECO:0007669"/>
    <property type="project" value="InterPro"/>
</dbReference>
<dbReference type="Gene3D" id="4.10.240.10">
    <property type="entry name" value="Zn(2)-C6 fungal-type DNA-binding domain"/>
    <property type="match status" value="1"/>
</dbReference>
<dbReference type="Proteomes" id="UP000654918">
    <property type="component" value="Unassembled WGS sequence"/>
</dbReference>
<evidence type="ECO:0000256" key="1">
    <source>
        <dbReference type="ARBA" id="ARBA00023242"/>
    </source>
</evidence>
<feature type="domain" description="Zn(2)-C6 fungal-type" evidence="2">
    <location>
        <begin position="10"/>
        <end position="40"/>
    </location>
</feature>
<dbReference type="PANTHER" id="PTHR38111:SF11">
    <property type="entry name" value="TRANSCRIPTION FACTOR DOMAIN-CONTAINING PROTEIN-RELATED"/>
    <property type="match status" value="1"/>
</dbReference>
<dbReference type="InterPro" id="IPR053178">
    <property type="entry name" value="Osmoadaptation_assoc"/>
</dbReference>
<dbReference type="EMBL" id="WIGO01000111">
    <property type="protein sequence ID" value="KAF6829194.1"/>
    <property type="molecule type" value="Genomic_DNA"/>
</dbReference>
<keyword evidence="4" id="KW-1185">Reference proteome</keyword>
<dbReference type="PROSITE" id="PS50048">
    <property type="entry name" value="ZN2_CY6_FUNGAL_2"/>
    <property type="match status" value="1"/>
</dbReference>
<dbReference type="SUPFAM" id="SSF57701">
    <property type="entry name" value="Zn2/Cys6 DNA-binding domain"/>
    <property type="match status" value="1"/>
</dbReference>
<comment type="caution">
    <text evidence="3">The sequence shown here is derived from an EMBL/GenBank/DDBJ whole genome shotgun (WGS) entry which is preliminary data.</text>
</comment>
<reference evidence="3" key="1">
    <citation type="journal article" date="2020" name="Phytopathology">
        <title>Genome Sequence Resources of Colletotrichum truncatum, C. plurivorum, C. musicola, and C. sojae: Four Species Pathogenic to Soybean (Glycine max).</title>
        <authorList>
            <person name="Rogerio F."/>
            <person name="Boufleur T.R."/>
            <person name="Ciampi-Guillardi M."/>
            <person name="Sukno S.A."/>
            <person name="Thon M.R."/>
            <person name="Massola Junior N.S."/>
            <person name="Baroncelli R."/>
        </authorList>
    </citation>
    <scope>NUCLEOTIDE SEQUENCE</scope>
    <source>
        <strain evidence="3">LFN00145</strain>
    </source>
</reference>
<evidence type="ECO:0000313" key="4">
    <source>
        <dbReference type="Proteomes" id="UP000654918"/>
    </source>
</evidence>
<gene>
    <name evidence="3" type="ORF">CPLU01_08084</name>
</gene>
<dbReference type="InterPro" id="IPR036864">
    <property type="entry name" value="Zn2-C6_fun-type_DNA-bd_sf"/>
</dbReference>
<name>A0A8H6KCQ5_9PEZI</name>
<sequence length="473" mass="52762">MVGVAGRSRGCKTCRRRKKGCDLREPICGNCERTKNTCEYDRRQVFINTTGPGAGAGAPLAGLVTSSTDVALPHSLARSAYEEKYLGLFWDVWFPAGQLSTDLAPRYPVSSWTCSARDFYRHDSALRRTLLAMCLSTLGRREDRPELMADGFKLYVQALSDVNASLRHPKRFRSDAVMVASRGLGLYELLYGTEDFGQVETSQVKSWHGHNLGELAIIQQRGPAAYLEGHAHDLFAEGRMHLAIAACMSRKRTFLSDDAWKTVPWTKVPKTPKDSLLDILTDIPVLLEEADLLKNAPSTATRRRFLETYQRLDTEMVWWLDNLAPPRQTLAALREREFHSPSADELAVAHVMTHFWAACILLYSTLHSCLPHLAPEAESLELAERTDPRPYCLDISDTVEAFFQPEAGTFGMHAAPFPLGMAIRHLMFTEGLGDDCMGLIAYFSRGGGGEAMGRFLVNSLPEWTNGETIPIFD</sequence>